<dbReference type="KEGG" id="goe:100901978"/>
<dbReference type="Gene3D" id="3.90.1640.10">
    <property type="entry name" value="inorganic pyrophosphatase (n-terminal core)"/>
    <property type="match status" value="1"/>
</dbReference>
<dbReference type="GO" id="GO:0005737">
    <property type="term" value="C:cytoplasm"/>
    <property type="evidence" value="ECO:0007669"/>
    <property type="project" value="InterPro"/>
</dbReference>
<dbReference type="Gene3D" id="3.10.310.20">
    <property type="entry name" value="DHHA2 domain"/>
    <property type="match status" value="1"/>
</dbReference>
<evidence type="ECO:0000259" key="2">
    <source>
        <dbReference type="SMART" id="SM01131"/>
    </source>
</evidence>
<evidence type="ECO:0000256" key="1">
    <source>
        <dbReference type="ARBA" id="ARBA00010331"/>
    </source>
</evidence>
<dbReference type="InterPro" id="IPR038763">
    <property type="entry name" value="DHH_sf"/>
</dbReference>
<dbReference type="InterPro" id="IPR004097">
    <property type="entry name" value="DHHA2"/>
</dbReference>
<feature type="domain" description="DHHA2" evidence="2">
    <location>
        <begin position="259"/>
        <end position="408"/>
    </location>
</feature>
<name>A0AAJ7L548_9ACAR</name>
<gene>
    <name evidence="4" type="primary">LOC100901978</name>
</gene>
<dbReference type="GO" id="GO:0004309">
    <property type="term" value="F:exopolyphosphatase activity"/>
    <property type="evidence" value="ECO:0007669"/>
    <property type="project" value="TreeGrafter"/>
</dbReference>
<dbReference type="GeneID" id="100901978"/>
<proteinExistence type="inferred from homology"/>
<evidence type="ECO:0000313" key="3">
    <source>
        <dbReference type="Proteomes" id="UP000694867"/>
    </source>
</evidence>
<dbReference type="CTD" id="18936"/>
<dbReference type="PANTHER" id="PTHR12112">
    <property type="entry name" value="BNIP - RELATED"/>
    <property type="match status" value="1"/>
</dbReference>
<accession>A0AAJ7L548</accession>
<keyword evidence="3" id="KW-1185">Reference proteome</keyword>
<dbReference type="AlphaFoldDB" id="A0AAJ7L548"/>
<dbReference type="PANTHER" id="PTHR12112:SF39">
    <property type="entry name" value="EG:152A3.5 PROTEIN (FBGN0003116_PN PROTEIN)"/>
    <property type="match status" value="1"/>
</dbReference>
<dbReference type="RefSeq" id="XP_018495219.2">
    <property type="nucleotide sequence ID" value="XM_018639703.2"/>
</dbReference>
<organism evidence="3 4">
    <name type="scientific">Galendromus occidentalis</name>
    <name type="common">western predatory mite</name>
    <dbReference type="NCBI Taxonomy" id="34638"/>
    <lineage>
        <taxon>Eukaryota</taxon>
        <taxon>Metazoa</taxon>
        <taxon>Ecdysozoa</taxon>
        <taxon>Arthropoda</taxon>
        <taxon>Chelicerata</taxon>
        <taxon>Arachnida</taxon>
        <taxon>Acari</taxon>
        <taxon>Parasitiformes</taxon>
        <taxon>Mesostigmata</taxon>
        <taxon>Gamasina</taxon>
        <taxon>Phytoseioidea</taxon>
        <taxon>Phytoseiidae</taxon>
        <taxon>Typhlodrominae</taxon>
        <taxon>Galendromus</taxon>
    </lineage>
</organism>
<dbReference type="InterPro" id="IPR038222">
    <property type="entry name" value="DHHA2_dom_sf"/>
</dbReference>
<dbReference type="Proteomes" id="UP000694867">
    <property type="component" value="Unplaced"/>
</dbReference>
<comment type="similarity">
    <text evidence="1">Belongs to the PPase class C family. Prune subfamily.</text>
</comment>
<reference evidence="4" key="1">
    <citation type="submission" date="2025-08" db="UniProtKB">
        <authorList>
            <consortium name="RefSeq"/>
        </authorList>
    </citation>
    <scope>IDENTIFICATION</scope>
</reference>
<evidence type="ECO:0000313" key="4">
    <source>
        <dbReference type="RefSeq" id="XP_018495219.2"/>
    </source>
</evidence>
<dbReference type="SMART" id="SM01131">
    <property type="entry name" value="DHHA2"/>
    <property type="match status" value="1"/>
</dbReference>
<dbReference type="Pfam" id="PF02833">
    <property type="entry name" value="DHHA2"/>
    <property type="match status" value="1"/>
</dbReference>
<protein>
    <submittedName>
        <fullName evidence="4">Exopolyphosphatase PRUNE1</fullName>
    </submittedName>
</protein>
<sequence>MFVHRCSLFPRLLRSFVSLGNDFPKNSRYSRPRLLSQANGMSFQEYLTSLRKLDIKGTDSQRKLHVVLGNESCDLDSAVCSLVTGYYLSKTNNSTVLPVLSVPRCDFCLKTEVRCLLEEVAISSDSLIFLDDIDLADLQRRNLLELTLVDHNVLPHFLKSLEGAVVRIIDHHKWERENSRGIEKIWAMTGSCATLVGERMISHGKDILTPIVARLLQAAIIVDTVNFSESAKKTTPQDTAVFNELRSTFTPEVDWSAAFERLKRAKEDISALSVCHLLRKDLKIVREKISIAISSVPAALDEFLALPNLDEELECFRKRENVHSVVVMISKCYGDELRRWLVILGNDTRLTDTVVEKLKMFTSPSLRLEAIDTSTGPSRRGPFPISVLRQNNAECSRKVVLPILRELAANHS</sequence>
<dbReference type="SUPFAM" id="SSF64182">
    <property type="entry name" value="DHH phosphoesterases"/>
    <property type="match status" value="1"/>
</dbReference>